<dbReference type="AlphaFoldDB" id="A0A5R9PW36"/>
<dbReference type="Gene3D" id="3.10.420.10">
    <property type="entry name" value="SecB-like"/>
    <property type="match status" value="1"/>
</dbReference>
<evidence type="ECO:0008006" key="3">
    <source>
        <dbReference type="Google" id="ProtNLM"/>
    </source>
</evidence>
<evidence type="ECO:0000313" key="2">
    <source>
        <dbReference type="Proteomes" id="UP000309186"/>
    </source>
</evidence>
<dbReference type="OrthoDB" id="6058761at2"/>
<gene>
    <name evidence="1" type="ORF">C1E24_20595</name>
</gene>
<protein>
    <recommendedName>
        <fullName evidence="3">Preprotein translocase subunit SecB</fullName>
    </recommendedName>
</protein>
<reference evidence="1 2" key="1">
    <citation type="submission" date="2018-01" db="EMBL/GenBank/DDBJ databases">
        <title>Co-occurrence of chitin degradation, pigmentation and bioactivity in marine Pseudoalteromonas.</title>
        <authorList>
            <person name="Paulsen S."/>
            <person name="Gram L."/>
            <person name="Machado H."/>
        </authorList>
    </citation>
    <scope>NUCLEOTIDE SEQUENCE [LARGE SCALE GENOMIC DNA]</scope>
    <source>
        <strain evidence="1 2">S3663</strain>
    </source>
</reference>
<name>A0A5R9PW36_9GAMM</name>
<dbReference type="Proteomes" id="UP000309186">
    <property type="component" value="Unassembled WGS sequence"/>
</dbReference>
<evidence type="ECO:0000313" key="1">
    <source>
        <dbReference type="EMBL" id="TLX45123.1"/>
    </source>
</evidence>
<sequence length="151" mass="17299">MDKELISQAIKSLELIDIHLYSTSIARFEEISADSYPDEMAQQNKISIKAEFLEKADESDDSKLIHAKVEFGLRFIEEEEGSDIKTLAEIEACFIAKYHQLADISEEAISEFMQFNVVHNVWPFWREHAFRSAAQAKLPTPMISLFKPASE</sequence>
<dbReference type="EMBL" id="PPSW01000058">
    <property type="protein sequence ID" value="TLX45123.1"/>
    <property type="molecule type" value="Genomic_DNA"/>
</dbReference>
<proteinExistence type="predicted"/>
<dbReference type="RefSeq" id="WP_138484742.1">
    <property type="nucleotide sequence ID" value="NZ_PPSW01000058.1"/>
</dbReference>
<dbReference type="SUPFAM" id="SSF54611">
    <property type="entry name" value="SecB-like"/>
    <property type="match status" value="1"/>
</dbReference>
<dbReference type="InterPro" id="IPR035958">
    <property type="entry name" value="SecB-like_sf"/>
</dbReference>
<accession>A0A5R9PW36</accession>
<comment type="caution">
    <text evidence="1">The sequence shown here is derived from an EMBL/GenBank/DDBJ whole genome shotgun (WGS) entry which is preliminary data.</text>
</comment>
<organism evidence="1 2">
    <name type="scientific">Pseudoalteromonas phenolica</name>
    <dbReference type="NCBI Taxonomy" id="161398"/>
    <lineage>
        <taxon>Bacteria</taxon>
        <taxon>Pseudomonadati</taxon>
        <taxon>Pseudomonadota</taxon>
        <taxon>Gammaproteobacteria</taxon>
        <taxon>Alteromonadales</taxon>
        <taxon>Pseudoalteromonadaceae</taxon>
        <taxon>Pseudoalteromonas</taxon>
    </lineage>
</organism>